<protein>
    <submittedName>
        <fullName evidence="7">MutS domain V</fullName>
    </submittedName>
</protein>
<keyword evidence="1" id="KW-0547">Nucleotide-binding</keyword>
<dbReference type="GO" id="GO:0005524">
    <property type="term" value="F:ATP binding"/>
    <property type="evidence" value="ECO:0007669"/>
    <property type="project" value="UniProtKB-KW"/>
</dbReference>
<dbReference type="Gene3D" id="3.40.50.300">
    <property type="entry name" value="P-loop containing nucleotide triphosphate hydrolases"/>
    <property type="match status" value="1"/>
</dbReference>
<dbReference type="InterPro" id="IPR027417">
    <property type="entry name" value="P-loop_NTPase"/>
</dbReference>
<dbReference type="PANTHER" id="PTHR11361">
    <property type="entry name" value="DNA MISMATCH REPAIR PROTEIN MUTS FAMILY MEMBER"/>
    <property type="match status" value="1"/>
</dbReference>
<evidence type="ECO:0000259" key="6">
    <source>
        <dbReference type="SMART" id="SM00534"/>
    </source>
</evidence>
<keyword evidence="2" id="KW-0067">ATP-binding</keyword>
<dbReference type="SUPFAM" id="SSF52540">
    <property type="entry name" value="P-loop containing nucleoside triphosphate hydrolases"/>
    <property type="match status" value="1"/>
</dbReference>
<name>A0A1G5RZ06_9FIRM</name>
<dbReference type="GO" id="GO:0140664">
    <property type="term" value="F:ATP-dependent DNA damage sensor activity"/>
    <property type="evidence" value="ECO:0007669"/>
    <property type="project" value="InterPro"/>
</dbReference>
<evidence type="ECO:0000313" key="8">
    <source>
        <dbReference type="Proteomes" id="UP000199208"/>
    </source>
</evidence>
<evidence type="ECO:0000259" key="5">
    <source>
        <dbReference type="SMART" id="SM00533"/>
    </source>
</evidence>
<organism evidence="7 8">
    <name type="scientific">Acidaminobacter hydrogenoformans DSM 2784</name>
    <dbReference type="NCBI Taxonomy" id="1120920"/>
    <lineage>
        <taxon>Bacteria</taxon>
        <taxon>Bacillati</taxon>
        <taxon>Bacillota</taxon>
        <taxon>Clostridia</taxon>
        <taxon>Peptostreptococcales</taxon>
        <taxon>Acidaminobacteraceae</taxon>
        <taxon>Acidaminobacter</taxon>
    </lineage>
</organism>
<dbReference type="Proteomes" id="UP000199208">
    <property type="component" value="Unassembled WGS sequence"/>
</dbReference>
<evidence type="ECO:0000256" key="2">
    <source>
        <dbReference type="ARBA" id="ARBA00022840"/>
    </source>
</evidence>
<feature type="coiled-coil region" evidence="4">
    <location>
        <begin position="174"/>
        <end position="201"/>
    </location>
</feature>
<dbReference type="SMART" id="SM00533">
    <property type="entry name" value="MUTSd"/>
    <property type="match status" value="1"/>
</dbReference>
<dbReference type="STRING" id="1120920.SAMN03080599_01583"/>
<dbReference type="GO" id="GO:0006298">
    <property type="term" value="P:mismatch repair"/>
    <property type="evidence" value="ECO:0007669"/>
    <property type="project" value="InterPro"/>
</dbReference>
<dbReference type="OrthoDB" id="9777812at2"/>
<dbReference type="PANTHER" id="PTHR11361:SF14">
    <property type="entry name" value="DNA MISMATCH REPAIR PROTEIN MUTS, TYPE 2"/>
    <property type="match status" value="1"/>
</dbReference>
<accession>A0A1G5RZ06</accession>
<gene>
    <name evidence="7" type="ORF">SAMN03080599_01583</name>
</gene>
<evidence type="ECO:0000256" key="1">
    <source>
        <dbReference type="ARBA" id="ARBA00022741"/>
    </source>
</evidence>
<dbReference type="SMART" id="SM00534">
    <property type="entry name" value="MUTSac"/>
    <property type="match status" value="1"/>
</dbReference>
<reference evidence="7 8" key="1">
    <citation type="submission" date="2016-10" db="EMBL/GenBank/DDBJ databases">
        <authorList>
            <person name="de Groot N.N."/>
        </authorList>
    </citation>
    <scope>NUCLEOTIDE SEQUENCE [LARGE SCALE GENOMIC DNA]</scope>
    <source>
        <strain evidence="7 8">DSM 2784</strain>
    </source>
</reference>
<dbReference type="InterPro" id="IPR045076">
    <property type="entry name" value="MutS"/>
</dbReference>
<proteinExistence type="predicted"/>
<evidence type="ECO:0000313" key="7">
    <source>
        <dbReference type="EMBL" id="SCZ79078.1"/>
    </source>
</evidence>
<keyword evidence="4" id="KW-0175">Coiled coil</keyword>
<keyword evidence="3" id="KW-0238">DNA-binding</keyword>
<dbReference type="InterPro" id="IPR000432">
    <property type="entry name" value="DNA_mismatch_repair_MutS_C"/>
</dbReference>
<dbReference type="AlphaFoldDB" id="A0A1G5RZ06"/>
<feature type="domain" description="DNA mismatch repair protein MutS core" evidence="5">
    <location>
        <begin position="12"/>
        <end position="347"/>
    </location>
</feature>
<evidence type="ECO:0000256" key="4">
    <source>
        <dbReference type="SAM" id="Coils"/>
    </source>
</evidence>
<dbReference type="GO" id="GO:0030983">
    <property type="term" value="F:mismatched DNA binding"/>
    <property type="evidence" value="ECO:0007669"/>
    <property type="project" value="InterPro"/>
</dbReference>
<dbReference type="SUPFAM" id="SSF48334">
    <property type="entry name" value="DNA repair protein MutS, domain III"/>
    <property type="match status" value="1"/>
</dbReference>
<dbReference type="RefSeq" id="WP_092590360.1">
    <property type="nucleotide sequence ID" value="NZ_FMWL01000006.1"/>
</dbReference>
<feature type="domain" description="DNA mismatch repair proteins mutS family" evidence="6">
    <location>
        <begin position="366"/>
        <end position="570"/>
    </location>
</feature>
<sequence>MKPFSLEVFKNLDLEDIFERIVVHTPYGESEKKAMLPFGPEETTALIAELDNVERITALIRDNRYAFVDMRGTFSRIKDLRGTFLRLKAGEVLAVTELFEIKMLSLAMKKLSETAATLKAGFSGAAFATPSSELHKGLPADAAVHALPEVDQLLDPARTGTPTFYIYDDYAPELKAVRDRLRALEDQIQLERKRIRGALEARLGVKIRPSGELAVGKDDRALIERLNNEPDLVYSAETYVNITYRLRGNEAIDHMCSLVEDLRSEEESAEFEVRKILSQTLRALLPFLEENIRAIGRLDLLTAKGYFAIGFDCVRPDIIPPKTGAADGLATGVLEITEGRHLKVEQQVKKAGDGARYTAVGLSLTPGVTCITGANMGGKTVTLKMVGMLTAVAQYGLFVPAKAMRLTPRAFIYTSIGDLQDVDQGLSTFGAEILKVSEAVKLSSSPGLILIDELARGTNPKEGFAISMAIVNHLKRAAAMTLITTHFDGLADAREVRHLQVQGLSFVDFKSVLLEMENDPEKGIELLKRSMDYRLKEIHSPEEVPKDAIHIAALMGLDDGILKEARRILVTPRG</sequence>
<dbReference type="EMBL" id="FMWL01000006">
    <property type="protein sequence ID" value="SCZ79078.1"/>
    <property type="molecule type" value="Genomic_DNA"/>
</dbReference>
<dbReference type="InterPro" id="IPR036187">
    <property type="entry name" value="DNA_mismatch_repair_MutS_sf"/>
</dbReference>
<keyword evidence="8" id="KW-1185">Reference proteome</keyword>
<dbReference type="Pfam" id="PF00488">
    <property type="entry name" value="MutS_V"/>
    <property type="match status" value="1"/>
</dbReference>
<dbReference type="InterPro" id="IPR007696">
    <property type="entry name" value="DNA_mismatch_repair_MutS_core"/>
</dbReference>
<evidence type="ECO:0000256" key="3">
    <source>
        <dbReference type="ARBA" id="ARBA00023125"/>
    </source>
</evidence>